<dbReference type="Pfam" id="PF05168">
    <property type="entry name" value="HEPN"/>
    <property type="match status" value="1"/>
</dbReference>
<dbReference type="AlphaFoldDB" id="A0A2R7Y9K6"/>
<protein>
    <recommendedName>
        <fullName evidence="1">HEPN domain-containing protein</fullName>
    </recommendedName>
</protein>
<sequence length="71" mass="8014">MSNLTNVELAVSALKRGWRWLRGAREALKDGRDDVVYCSQMVVEHSSKAVLIALGIDYPREHDVSIAFKQI</sequence>
<feature type="domain" description="HEPN" evidence="1">
    <location>
        <begin position="14"/>
        <end position="69"/>
    </location>
</feature>
<evidence type="ECO:0000313" key="3">
    <source>
        <dbReference type="Proteomes" id="UP000244066"/>
    </source>
</evidence>
<gene>
    <name evidence="2" type="ORF">B9J98_01030</name>
</gene>
<evidence type="ECO:0000259" key="1">
    <source>
        <dbReference type="Pfam" id="PF05168"/>
    </source>
</evidence>
<comment type="caution">
    <text evidence="2">The sequence shown here is derived from an EMBL/GenBank/DDBJ whole genome shotgun (WGS) entry which is preliminary data.</text>
</comment>
<dbReference type="Proteomes" id="UP000244066">
    <property type="component" value="Unassembled WGS sequence"/>
</dbReference>
<evidence type="ECO:0000313" key="2">
    <source>
        <dbReference type="EMBL" id="PUA34205.1"/>
    </source>
</evidence>
<dbReference type="Gene3D" id="1.20.120.330">
    <property type="entry name" value="Nucleotidyltransferases domain 2"/>
    <property type="match status" value="1"/>
</dbReference>
<proteinExistence type="predicted"/>
<dbReference type="EMBL" id="NDWU01000002">
    <property type="protein sequence ID" value="PUA34205.1"/>
    <property type="molecule type" value="Genomic_DNA"/>
</dbReference>
<dbReference type="InterPro" id="IPR007842">
    <property type="entry name" value="HEPN_dom"/>
</dbReference>
<name>A0A2R7Y9K6_9ARCH</name>
<reference evidence="2 3" key="1">
    <citation type="submission" date="2017-04" db="EMBL/GenBank/DDBJ databases">
        <title>Draft Aigarchaeota genome from a New Zealand hot spring.</title>
        <authorList>
            <person name="Reysenbach A.-L."/>
            <person name="Donaho J.A."/>
            <person name="Gerhart J."/>
            <person name="Kelley J.F."/>
            <person name="Kouba K."/>
            <person name="Podar M."/>
            <person name="Stott M."/>
        </authorList>
    </citation>
    <scope>NUCLEOTIDE SEQUENCE [LARGE SCALE GENOMIC DNA]</scope>
    <source>
        <strain evidence="2">NZ13_MG1</strain>
    </source>
</reference>
<organism evidence="2 3">
    <name type="scientific">Candidatus Terraquivivens tikiterensis</name>
    <dbReference type="NCBI Taxonomy" id="1980982"/>
    <lineage>
        <taxon>Archaea</taxon>
        <taxon>Nitrososphaerota</taxon>
        <taxon>Candidatus Wolframiiraptoraceae</taxon>
        <taxon>Candidatus Terraquivivens</taxon>
    </lineage>
</organism>
<accession>A0A2R7Y9K6</accession>